<proteinExistence type="predicted"/>
<feature type="compositionally biased region" description="Gly residues" evidence="1">
    <location>
        <begin position="110"/>
        <end position="121"/>
    </location>
</feature>
<feature type="compositionally biased region" description="Low complexity" evidence="1">
    <location>
        <begin position="297"/>
        <end position="337"/>
    </location>
</feature>
<feature type="compositionally biased region" description="Pro residues" evidence="1">
    <location>
        <begin position="17"/>
        <end position="26"/>
    </location>
</feature>
<protein>
    <submittedName>
        <fullName evidence="2">Uncharacterized protein</fullName>
    </submittedName>
</protein>
<organism evidence="2 3">
    <name type="scientific">Raphidocelis subcapitata</name>
    <dbReference type="NCBI Taxonomy" id="307507"/>
    <lineage>
        <taxon>Eukaryota</taxon>
        <taxon>Viridiplantae</taxon>
        <taxon>Chlorophyta</taxon>
        <taxon>core chlorophytes</taxon>
        <taxon>Chlorophyceae</taxon>
        <taxon>CS clade</taxon>
        <taxon>Sphaeropleales</taxon>
        <taxon>Selenastraceae</taxon>
        <taxon>Raphidocelis</taxon>
    </lineage>
</organism>
<feature type="compositionally biased region" description="Basic and acidic residues" evidence="1">
    <location>
        <begin position="420"/>
        <end position="431"/>
    </location>
</feature>
<feature type="region of interest" description="Disordered" evidence="1">
    <location>
        <begin position="219"/>
        <end position="249"/>
    </location>
</feature>
<feature type="compositionally biased region" description="Low complexity" evidence="1">
    <location>
        <begin position="451"/>
        <end position="461"/>
    </location>
</feature>
<feature type="region of interest" description="Disordered" evidence="1">
    <location>
        <begin position="295"/>
        <end position="337"/>
    </location>
</feature>
<accession>A0A2V0NPN9</accession>
<dbReference type="InParanoid" id="A0A2V0NPN9"/>
<dbReference type="EMBL" id="BDRX01000001">
    <property type="protein sequence ID" value="GBF87473.1"/>
    <property type="molecule type" value="Genomic_DNA"/>
</dbReference>
<dbReference type="Proteomes" id="UP000247498">
    <property type="component" value="Unassembled WGS sequence"/>
</dbReference>
<evidence type="ECO:0000313" key="3">
    <source>
        <dbReference type="Proteomes" id="UP000247498"/>
    </source>
</evidence>
<evidence type="ECO:0000313" key="2">
    <source>
        <dbReference type="EMBL" id="GBF87473.1"/>
    </source>
</evidence>
<dbReference type="AlphaFoldDB" id="A0A2V0NPN9"/>
<name>A0A2V0NPN9_9CHLO</name>
<feature type="compositionally biased region" description="Low complexity" evidence="1">
    <location>
        <begin position="362"/>
        <end position="377"/>
    </location>
</feature>
<feature type="region of interest" description="Disordered" evidence="1">
    <location>
        <begin position="40"/>
        <end position="59"/>
    </location>
</feature>
<reference evidence="2 3" key="1">
    <citation type="journal article" date="2018" name="Sci. Rep.">
        <title>Raphidocelis subcapitata (=Pseudokirchneriella subcapitata) provides an insight into genome evolution and environmental adaptations in the Sphaeropleales.</title>
        <authorList>
            <person name="Suzuki S."/>
            <person name="Yamaguchi H."/>
            <person name="Nakajima N."/>
            <person name="Kawachi M."/>
        </authorList>
    </citation>
    <scope>NUCLEOTIDE SEQUENCE [LARGE SCALE GENOMIC DNA]</scope>
    <source>
        <strain evidence="2 3">NIES-35</strain>
    </source>
</reference>
<sequence length="477" mass="47843">MSTVALLVAQSQEQPRPEAPAQPPAPAYSGVWDASRRSVVRAPLPPPVPPEDAAPGHEAPMPLGDWHRLRATLAVPPGATRLREAGGGQLLAQGLGTLLQHAKPLPPVGGSDGGDGWGGGSASAPASFNGSRRRSRLSMGSSAFDGGDHAAEAPLFEGSNADGALALLRRWQSQVVGDDALPAHATRPGAQALLPAAPARAARGAEPYSWKPLAAQSGAAAAPQTTAGGAAGWPAAPPGDAAGLPAGGLRRYSSGGGGFTPVPSTLSPLGRRHSIECIAQQHPDTPAASAWLNATRSPSSVAHKGSSSSSPRSAGGPGQQPAPQRRWSSGAAAGSGAPRPLPFGAEYAISELIISSNAATHAPGAAASSPGKSKLPALYGGARADGAPASPTTPQHHHHHHQQQQQQQPAAVPPAGARRASGEHREARASDEEVAPWLRLCLEEVKRLPRTAAAAGPAPAASGGGCGGTGHHAAVPR</sequence>
<comment type="caution">
    <text evidence="2">The sequence shown here is derived from an EMBL/GenBank/DDBJ whole genome shotgun (WGS) entry which is preliminary data.</text>
</comment>
<feature type="region of interest" description="Disordered" evidence="1">
    <location>
        <begin position="451"/>
        <end position="477"/>
    </location>
</feature>
<feature type="compositionally biased region" description="Pro residues" evidence="1">
    <location>
        <begin position="43"/>
        <end position="52"/>
    </location>
</feature>
<keyword evidence="3" id="KW-1185">Reference proteome</keyword>
<feature type="region of interest" description="Disordered" evidence="1">
    <location>
        <begin position="106"/>
        <end position="141"/>
    </location>
</feature>
<gene>
    <name evidence="2" type="ORF">Rsub_00184</name>
</gene>
<evidence type="ECO:0000256" key="1">
    <source>
        <dbReference type="SAM" id="MobiDB-lite"/>
    </source>
</evidence>
<feature type="region of interest" description="Disordered" evidence="1">
    <location>
        <begin position="362"/>
        <end position="433"/>
    </location>
</feature>
<feature type="region of interest" description="Disordered" evidence="1">
    <location>
        <begin position="1"/>
        <end position="32"/>
    </location>
</feature>
<feature type="compositionally biased region" description="Low complexity" evidence="1">
    <location>
        <begin position="403"/>
        <end position="419"/>
    </location>
</feature>